<reference evidence="2" key="1">
    <citation type="submission" date="2022-06" db="EMBL/GenBank/DDBJ databases">
        <authorList>
            <consortium name="SYNGENTA / RWTH Aachen University"/>
        </authorList>
    </citation>
    <scope>NUCLEOTIDE SEQUENCE</scope>
</reference>
<feature type="region of interest" description="Disordered" evidence="1">
    <location>
        <begin position="27"/>
        <end position="51"/>
    </location>
</feature>
<dbReference type="Proteomes" id="UP001153365">
    <property type="component" value="Unassembled WGS sequence"/>
</dbReference>
<evidence type="ECO:0000313" key="2">
    <source>
        <dbReference type="EMBL" id="CAH7670652.1"/>
    </source>
</evidence>
<feature type="compositionally biased region" description="Polar residues" evidence="1">
    <location>
        <begin position="27"/>
        <end position="39"/>
    </location>
</feature>
<dbReference type="AlphaFoldDB" id="A0AAV0ANW0"/>
<gene>
    <name evidence="2" type="ORF">PPACK8108_LOCUS5368</name>
</gene>
<keyword evidence="3" id="KW-1185">Reference proteome</keyword>
<dbReference type="InterPro" id="IPR052999">
    <property type="entry name" value="PTS1_Protein"/>
</dbReference>
<sequence>LKSISFIGIPKSINALNRLNEIISLDSDSTSSNRQTSKQHQADRCRRSNKESYNSSSAEIYSRGLRLWKSVYSPLSDRLIAKPSHSNPDLPNHIILSHYGHILSEPAEKLGLLGRIATILVAIGTICSLNKLGSQLLSHVLGLKKVFNPTIRSGG</sequence>
<protein>
    <submittedName>
        <fullName evidence="2">Uncharacterized protein</fullName>
    </submittedName>
</protein>
<proteinExistence type="predicted"/>
<dbReference type="EMBL" id="CALTRL010001039">
    <property type="protein sequence ID" value="CAH7670652.1"/>
    <property type="molecule type" value="Genomic_DNA"/>
</dbReference>
<dbReference type="PANTHER" id="PTHR28180:SF2">
    <property type="entry name" value="PEROXISOMAL PROTEIN 2"/>
    <property type="match status" value="1"/>
</dbReference>
<dbReference type="InterPro" id="IPR029032">
    <property type="entry name" value="AhpD-like"/>
</dbReference>
<accession>A0AAV0ANW0</accession>
<feature type="compositionally biased region" description="Basic and acidic residues" evidence="1">
    <location>
        <begin position="40"/>
        <end position="50"/>
    </location>
</feature>
<dbReference type="PANTHER" id="PTHR28180">
    <property type="entry name" value="CONSERVED MITOCHONDRIAL PROTEIN-RELATED"/>
    <property type="match status" value="1"/>
</dbReference>
<feature type="non-terminal residue" evidence="2">
    <location>
        <position position="1"/>
    </location>
</feature>
<dbReference type="Gene3D" id="1.20.1290.10">
    <property type="entry name" value="AhpD-like"/>
    <property type="match status" value="1"/>
</dbReference>
<evidence type="ECO:0000313" key="3">
    <source>
        <dbReference type="Proteomes" id="UP001153365"/>
    </source>
</evidence>
<name>A0AAV0ANW0_PHAPC</name>
<comment type="caution">
    <text evidence="2">The sequence shown here is derived from an EMBL/GenBank/DDBJ whole genome shotgun (WGS) entry which is preliminary data.</text>
</comment>
<evidence type="ECO:0000256" key="1">
    <source>
        <dbReference type="SAM" id="MobiDB-lite"/>
    </source>
</evidence>
<organism evidence="2 3">
    <name type="scientific">Phakopsora pachyrhizi</name>
    <name type="common">Asian soybean rust disease fungus</name>
    <dbReference type="NCBI Taxonomy" id="170000"/>
    <lineage>
        <taxon>Eukaryota</taxon>
        <taxon>Fungi</taxon>
        <taxon>Dikarya</taxon>
        <taxon>Basidiomycota</taxon>
        <taxon>Pucciniomycotina</taxon>
        <taxon>Pucciniomycetes</taxon>
        <taxon>Pucciniales</taxon>
        <taxon>Phakopsoraceae</taxon>
        <taxon>Phakopsora</taxon>
    </lineage>
</organism>